<accession>A0A1F4U8H6</accession>
<dbReference type="NCBIfam" id="TIGR04183">
    <property type="entry name" value="Por_Secre_tail"/>
    <property type="match status" value="1"/>
</dbReference>
<comment type="caution">
    <text evidence="6">The sequence shown here is derived from an EMBL/GenBank/DDBJ whole genome shotgun (WGS) entry which is preliminary data.</text>
</comment>
<gene>
    <name evidence="6" type="ORF">A2Y85_05195</name>
</gene>
<dbReference type="PANTHER" id="PTHR21419:SF23">
    <property type="entry name" value="PROTEIN DEFECTIVE IN EXINE FORMATION 1"/>
    <property type="match status" value="1"/>
</dbReference>
<dbReference type="EMBL" id="MEUM01000118">
    <property type="protein sequence ID" value="OGC41199.1"/>
    <property type="molecule type" value="Genomic_DNA"/>
</dbReference>
<proteinExistence type="predicted"/>
<dbReference type="GO" id="GO:0016020">
    <property type="term" value="C:membrane"/>
    <property type="evidence" value="ECO:0007669"/>
    <property type="project" value="UniProtKB-SubCell"/>
</dbReference>
<dbReference type="Gene3D" id="2.60.40.4070">
    <property type="match status" value="1"/>
</dbReference>
<dbReference type="AlphaFoldDB" id="A0A1F4U8H6"/>
<evidence type="ECO:0000313" key="7">
    <source>
        <dbReference type="Proteomes" id="UP000177025"/>
    </source>
</evidence>
<keyword evidence="4" id="KW-1133">Transmembrane helix</keyword>
<dbReference type="Pfam" id="PF13517">
    <property type="entry name" value="FG-GAP_3"/>
    <property type="match status" value="1"/>
</dbReference>
<evidence type="ECO:0000256" key="5">
    <source>
        <dbReference type="ARBA" id="ARBA00023136"/>
    </source>
</evidence>
<evidence type="ECO:0000313" key="6">
    <source>
        <dbReference type="EMBL" id="OGC41199.1"/>
    </source>
</evidence>
<protein>
    <recommendedName>
        <fullName evidence="8">Secretion system C-terminal sorting domain-containing protein</fullName>
    </recommendedName>
</protein>
<comment type="subcellular location">
    <subcellularLocation>
        <location evidence="1">Membrane</location>
        <topology evidence="1">Single-pass membrane protein</topology>
    </subcellularLocation>
</comment>
<evidence type="ECO:0008006" key="8">
    <source>
        <dbReference type="Google" id="ProtNLM"/>
    </source>
</evidence>
<evidence type="ECO:0000256" key="2">
    <source>
        <dbReference type="ARBA" id="ARBA00022692"/>
    </source>
</evidence>
<keyword evidence="2" id="KW-0812">Transmembrane</keyword>
<keyword evidence="3" id="KW-0732">Signal</keyword>
<dbReference type="PANTHER" id="PTHR21419">
    <property type="match status" value="1"/>
</dbReference>
<dbReference type="SUPFAM" id="SSF69318">
    <property type="entry name" value="Integrin alpha N-terminal domain"/>
    <property type="match status" value="1"/>
</dbReference>
<evidence type="ECO:0000256" key="4">
    <source>
        <dbReference type="ARBA" id="ARBA00022989"/>
    </source>
</evidence>
<dbReference type="InterPro" id="IPR028994">
    <property type="entry name" value="Integrin_alpha_N"/>
</dbReference>
<keyword evidence="5" id="KW-0472">Membrane</keyword>
<reference evidence="6 7" key="1">
    <citation type="journal article" date="2016" name="Nat. Commun.">
        <title>Thousands of microbial genomes shed light on interconnected biogeochemical processes in an aquifer system.</title>
        <authorList>
            <person name="Anantharaman K."/>
            <person name="Brown C.T."/>
            <person name="Hug L.A."/>
            <person name="Sharon I."/>
            <person name="Castelle C.J."/>
            <person name="Probst A.J."/>
            <person name="Thomas B.C."/>
            <person name="Singh A."/>
            <person name="Wilkins M.J."/>
            <person name="Karaoz U."/>
            <person name="Brodie E.L."/>
            <person name="Williams K.H."/>
            <person name="Hubbard S.S."/>
            <person name="Banfield J.F."/>
        </authorList>
    </citation>
    <scope>NUCLEOTIDE SEQUENCE [LARGE SCALE GENOMIC DNA]</scope>
</reference>
<evidence type="ECO:0000256" key="1">
    <source>
        <dbReference type="ARBA" id="ARBA00004167"/>
    </source>
</evidence>
<dbReference type="InterPro" id="IPR013517">
    <property type="entry name" value="FG-GAP"/>
</dbReference>
<dbReference type="Proteomes" id="UP000177025">
    <property type="component" value="Unassembled WGS sequence"/>
</dbReference>
<sequence>MCGKEGFVYAWHYDGTPVLDSSVFFSIYPAEVWSSPALGDINNDGFIELAFAARRSTNNLYILNHYGQIMPGWPKSLPGGVLGSVVFADIDLDGDLEIFVWTLNADVYAFDHIGNGLYSPSGLLKDLPGSGFGTLAIGDIDRDGNPEMICCGGSGSDSLYVWRSDGSYMVPFPIYIQTGNLKYSVVLGNVLGDDRLEIAFYADNTELVYLVNADGNIVWSKYLGALADVEGSPILCDINCDGKSEVICGHQAGFVVLDSLGNICNAMIDTVHDAKLPAVISQSSNSVRMILVGSTDWHIYAYSFDQPYTPGFPIRLGNRLESAPAVFDIDGDGYLELMLGSNEYKFYCFDLDYDRFHWPKFRYDPFNSGNSNSDFYPAISDNAIVIGPPSIFVKALPNIFKERTLLTYRRPGGQVSRLKIYNVAGQLVRDFEVQCSGELIWDGLDSRNMVLPAGIYFVKIDCGDKTYCEKVIKIK</sequence>
<dbReference type="InterPro" id="IPR026444">
    <property type="entry name" value="Secre_tail"/>
</dbReference>
<dbReference type="Gene3D" id="2.130.10.130">
    <property type="entry name" value="Integrin alpha, N-terminal"/>
    <property type="match status" value="1"/>
</dbReference>
<organism evidence="6 7">
    <name type="scientific">candidate division WOR-3 bacterium RBG_13_43_14</name>
    <dbReference type="NCBI Taxonomy" id="1802590"/>
    <lineage>
        <taxon>Bacteria</taxon>
        <taxon>Bacteria division WOR-3</taxon>
    </lineage>
</organism>
<name>A0A1F4U8H6_UNCW3</name>
<evidence type="ECO:0000256" key="3">
    <source>
        <dbReference type="ARBA" id="ARBA00022729"/>
    </source>
</evidence>
<dbReference type="InterPro" id="IPR045232">
    <property type="entry name" value="FAM234"/>
</dbReference>